<accession>A0A1Y4DCF6</accession>
<evidence type="ECO:0000313" key="5">
    <source>
        <dbReference type="Proteomes" id="UP000196368"/>
    </source>
</evidence>
<feature type="region of interest" description="Disordered" evidence="2">
    <location>
        <begin position="1225"/>
        <end position="1245"/>
    </location>
</feature>
<protein>
    <submittedName>
        <fullName evidence="4">Uncharacterized protein</fullName>
    </submittedName>
</protein>
<proteinExistence type="predicted"/>
<name>A0A1Y4DCF6_9BACT</name>
<feature type="compositionally biased region" description="Polar residues" evidence="2">
    <location>
        <begin position="1033"/>
        <end position="1043"/>
    </location>
</feature>
<evidence type="ECO:0000256" key="1">
    <source>
        <dbReference type="SAM" id="Coils"/>
    </source>
</evidence>
<evidence type="ECO:0000256" key="3">
    <source>
        <dbReference type="SAM" id="SignalP"/>
    </source>
</evidence>
<sequence>MQSFLCRVMALVFLFNCMLPAPGAWAQPRVSSDQIRQHVDQFVTEYLESSVAAASEELQYAQTPAEIATAITKLHKAVEERAAAKKQEEAKRQKLKESLVAPRSSTYVAPPVNPYKVFKSLNQNEVLQKLAKDELTVDDMINYIDPFEPADYNLQNLIYASEVLGNSIDAVLVQPDELVISQMNGLILFAQLRVLYRLEKLSKKAPASIYDAMALGSLRITLWKLHNFYVQTGQEDPLLAPEIGDPLSNSSIPAPQFNRELPWIVMNSWTQREIPFQLPPDIYQQINHQFLTELSTIKSHNPKEGSAEYQVMLSLADYATVYAMLEDPSQITPLVKLFDEGPKRSMRGKVVPGKFQQPYSPVLNDIFTSVYESVKYLVSDSAVWSQIIFMLKDFSDPAQYSLPTNIFALEAASLMYSQSQNCQAAAGAAAADYPVFLRCNSGNMQNDTLRPLFAQRTADLYAPLTRTHYLGIEDYGLDSQQMQMLADKLAFIYNGFANDELKWDYSRPRMKGSYVLDKGEDGKSLILNDKNSVPRLVPINRGHQFQLPDGSLKTISGFARMSDGTWVEMQLKNGLNAKKASDEANAKFFWFVGNAIFWIYGGEVLTFIGTAYRTTKGAMLALPKALKAAAQANKGRRALSFGVEIQKGVRFANLAKTLKKNAVTLQVERITEKTVKGSQKRMPAPQSYTPAMESNFKTITTQHALEGKYSKWNPKRWVGKEPAPITRFSFEQPIPGFGGVRQGTVEVTGTSLDKGVRSWDDWRKLRSSFRPLDVPPPNTSTEALSTFTRGFRSSADPKAIVFPRFYDYTTRKGLIQELLLTNAITKAAKGGAFNAWVPIKTPVFEGTAGTASGETVTWWNVTRLGAPGNELAAGFNHIVLTPAIGGKAARITSIDPTKLKNAIEIPLQRVTSNTWQPTVIHHYFNEVERTGIGKYLLPKYVPNANYWQTAKSNWRFALPVLKNTASNTRFWQGLVGNMVFFGTWAGLDMVTYPSMQGWIMSAAKEDQEKAMAKFGDAFDPEKLKEDVQRQEEQAQQAGVDASQNASLSTYQDVSAAVKQSSEGASLTFPIISVRHALPEGFGNLSFVTEQDEAKLAQMASQLQLNRALVKQAQAQQEKFAQAEKEMKEEYLQMILATVEIDQASYEDYASRYGGENYKKDITAIFNEYKKRITQTMNSDEPLETVNNKLNTIQQDIQNKLTQKIEEIARMIELLQQQAVEEEEYLPYGDDGGTEGYFEETPVEAY</sequence>
<dbReference type="EMBL" id="NFJD01000004">
    <property type="protein sequence ID" value="OUO56272.1"/>
    <property type="molecule type" value="Genomic_DNA"/>
</dbReference>
<keyword evidence="3" id="KW-0732">Signal</keyword>
<evidence type="ECO:0000313" key="4">
    <source>
        <dbReference type="EMBL" id="OUO56272.1"/>
    </source>
</evidence>
<comment type="caution">
    <text evidence="4">The sequence shown here is derived from an EMBL/GenBank/DDBJ whole genome shotgun (WGS) entry which is preliminary data.</text>
</comment>
<keyword evidence="1" id="KW-0175">Coiled coil</keyword>
<feature type="compositionally biased region" description="Acidic residues" evidence="2">
    <location>
        <begin position="1236"/>
        <end position="1245"/>
    </location>
</feature>
<dbReference type="AlphaFoldDB" id="A0A1Y4DCF6"/>
<keyword evidence="5" id="KW-1185">Reference proteome</keyword>
<dbReference type="RefSeq" id="WP_087289185.1">
    <property type="nucleotide sequence ID" value="NZ_NFJD01000004.1"/>
</dbReference>
<gene>
    <name evidence="4" type="ORF">B5F75_06555</name>
</gene>
<organism evidence="4 5">
    <name type="scientific">Candidatus Avelusimicrobium gallicola</name>
    <dbReference type="NCBI Taxonomy" id="2562704"/>
    <lineage>
        <taxon>Bacteria</taxon>
        <taxon>Pseudomonadati</taxon>
        <taxon>Elusimicrobiota</taxon>
        <taxon>Elusimicrobia</taxon>
        <taxon>Elusimicrobiales</taxon>
        <taxon>Elusimicrobiaceae</taxon>
        <taxon>Candidatus Avelusimicrobium</taxon>
    </lineage>
</organism>
<feature type="signal peptide" evidence="3">
    <location>
        <begin position="1"/>
        <end position="26"/>
    </location>
</feature>
<feature type="region of interest" description="Disordered" evidence="2">
    <location>
        <begin position="1024"/>
        <end position="1043"/>
    </location>
</feature>
<feature type="chain" id="PRO_5012441166" evidence="3">
    <location>
        <begin position="27"/>
        <end position="1245"/>
    </location>
</feature>
<feature type="coiled-coil region" evidence="1">
    <location>
        <begin position="1105"/>
        <end position="1132"/>
    </location>
</feature>
<feature type="coiled-coil region" evidence="1">
    <location>
        <begin position="1182"/>
        <end position="1224"/>
    </location>
</feature>
<dbReference type="Proteomes" id="UP000196368">
    <property type="component" value="Unassembled WGS sequence"/>
</dbReference>
<evidence type="ECO:0000256" key="2">
    <source>
        <dbReference type="SAM" id="MobiDB-lite"/>
    </source>
</evidence>
<reference evidence="5" key="1">
    <citation type="submission" date="2017-04" db="EMBL/GenBank/DDBJ databases">
        <title>Function of individual gut microbiota members based on whole genome sequencing of pure cultures obtained from chicken caecum.</title>
        <authorList>
            <person name="Medvecky M."/>
            <person name="Cejkova D."/>
            <person name="Polansky O."/>
            <person name="Karasova D."/>
            <person name="Kubasova T."/>
            <person name="Cizek A."/>
            <person name="Rychlik I."/>
        </authorList>
    </citation>
    <scope>NUCLEOTIDE SEQUENCE [LARGE SCALE GENOMIC DNA]</scope>
    <source>
        <strain evidence="5">An273</strain>
    </source>
</reference>